<dbReference type="InterPro" id="IPR027417">
    <property type="entry name" value="P-loop_NTPase"/>
</dbReference>
<dbReference type="Proteomes" id="UP001597526">
    <property type="component" value="Unassembled WGS sequence"/>
</dbReference>
<reference evidence="4" key="1">
    <citation type="journal article" date="2019" name="Int. J. Syst. Evol. Microbiol.">
        <title>The Global Catalogue of Microorganisms (GCM) 10K type strain sequencing project: providing services to taxonomists for standard genome sequencing and annotation.</title>
        <authorList>
            <consortium name="The Broad Institute Genomics Platform"/>
            <consortium name="The Broad Institute Genome Sequencing Center for Infectious Disease"/>
            <person name="Wu L."/>
            <person name="Ma J."/>
        </authorList>
    </citation>
    <scope>NUCLEOTIDE SEQUENCE [LARGE SCALE GENOMIC DNA]</scope>
    <source>
        <strain evidence="4">KCTC 52368</strain>
    </source>
</reference>
<dbReference type="NCBIfam" id="TIGR03185">
    <property type="entry name" value="DNA_S_dndD"/>
    <property type="match status" value="1"/>
</dbReference>
<dbReference type="RefSeq" id="WP_377765742.1">
    <property type="nucleotide sequence ID" value="NZ_JBHULB010000006.1"/>
</dbReference>
<dbReference type="PANTHER" id="PTHR32114:SF2">
    <property type="entry name" value="ABC TRANSPORTER ABCH.3"/>
    <property type="match status" value="1"/>
</dbReference>
<keyword evidence="4" id="KW-1185">Reference proteome</keyword>
<name>A0ABW5MUP8_9FLAO</name>
<sequence>MVISKVEFCNYGVYKGLNHIDFAPTVDKNVFVISGENGFGKTTFLTGLVWCLYGKLMADVDEKYKREIYEAGGYKKYAAKRLNRTISNKTSYYVSLTLSDVYIPSVPCENIKITRRFDLVKNNDRLEILIDGQENELTKSVGLEIFIHDFILPKEIAKFFFFDAEKIVSLAEMKSIEDKKNLGKAYSEVLGIKKYVDLKNNLQDLRLRLKRNSASLREQQKFVDLKERLDKLQSRMEFNLEQVEMLLEEKETKKRQSEQFQEKLIREGNSLSVEELIDLKKLRERLTEERKTIRNQLKDLLELAPFAIAGAKLKETHQQANREALSKSGRINPDILTDKARRIVDRFKKLGFDDADLSINDREELIQGLQKAIVDEFAGDKEDFKVLLDFSEAEYREFNAIWDNLTLSYNTAFKNLITEDRNNRLAFNKVIRKISNAESKENDLLVKEIRREKNMVDKRILEIDEKMATIHQDIGSKQRELTVISRQVSELAKKIELEESDRKKDELAKRQMENLERFLVRLKNDKKSTLEQRIKDGLNRLMHKTDFVNQVEVEIQDEIIDINLYDKSKEIISKESLSKGEQQLYATSILKALVDESNIKFPIFIDSPLQKFDKKHSNNIIKDFYPNVSEQVVLFPLLEKELNKEEYASLLPNINATFLIKNIGYSHSEFLKIKPSKLFDTYHEHVYTY</sequence>
<dbReference type="EMBL" id="JBHULB010000006">
    <property type="protein sequence ID" value="MFD2586066.1"/>
    <property type="molecule type" value="Genomic_DNA"/>
</dbReference>
<keyword evidence="1" id="KW-0175">Coiled coil</keyword>
<dbReference type="SUPFAM" id="SSF52540">
    <property type="entry name" value="P-loop containing nucleoside triphosphate hydrolases"/>
    <property type="match status" value="1"/>
</dbReference>
<dbReference type="Pfam" id="PF13476">
    <property type="entry name" value="AAA_23"/>
    <property type="match status" value="1"/>
</dbReference>
<dbReference type="PANTHER" id="PTHR32114">
    <property type="entry name" value="ABC TRANSPORTER ABCH.3"/>
    <property type="match status" value="1"/>
</dbReference>
<proteinExistence type="predicted"/>
<accession>A0ABW5MUP8</accession>
<feature type="domain" description="Rad50/SbcC-type AAA" evidence="2">
    <location>
        <begin position="5"/>
        <end position="277"/>
    </location>
</feature>
<dbReference type="InterPro" id="IPR017599">
    <property type="entry name" value="DNA_S_DndD"/>
</dbReference>
<evidence type="ECO:0000259" key="2">
    <source>
        <dbReference type="Pfam" id="PF13476"/>
    </source>
</evidence>
<feature type="coiled-coil region" evidence="1">
    <location>
        <begin position="505"/>
        <end position="532"/>
    </location>
</feature>
<gene>
    <name evidence="3" type="primary">dndD</name>
    <name evidence="3" type="ORF">ACFSQJ_03945</name>
</gene>
<dbReference type="Gene3D" id="3.40.50.300">
    <property type="entry name" value="P-loop containing nucleotide triphosphate hydrolases"/>
    <property type="match status" value="2"/>
</dbReference>
<feature type="coiled-coil region" evidence="1">
    <location>
        <begin position="195"/>
        <end position="303"/>
    </location>
</feature>
<comment type="caution">
    <text evidence="3">The sequence shown here is derived from an EMBL/GenBank/DDBJ whole genome shotgun (WGS) entry which is preliminary data.</text>
</comment>
<organism evidence="3 4">
    <name type="scientific">Croceitalea marina</name>
    <dbReference type="NCBI Taxonomy" id="1775166"/>
    <lineage>
        <taxon>Bacteria</taxon>
        <taxon>Pseudomonadati</taxon>
        <taxon>Bacteroidota</taxon>
        <taxon>Flavobacteriia</taxon>
        <taxon>Flavobacteriales</taxon>
        <taxon>Flavobacteriaceae</taxon>
        <taxon>Croceitalea</taxon>
    </lineage>
</organism>
<evidence type="ECO:0000313" key="3">
    <source>
        <dbReference type="EMBL" id="MFD2586066.1"/>
    </source>
</evidence>
<dbReference type="InterPro" id="IPR038729">
    <property type="entry name" value="Rad50/SbcC_AAA"/>
</dbReference>
<evidence type="ECO:0000256" key="1">
    <source>
        <dbReference type="SAM" id="Coils"/>
    </source>
</evidence>
<protein>
    <submittedName>
        <fullName evidence="3">DNA sulfur modification protein DndD</fullName>
    </submittedName>
</protein>
<evidence type="ECO:0000313" key="4">
    <source>
        <dbReference type="Proteomes" id="UP001597526"/>
    </source>
</evidence>